<keyword evidence="3" id="KW-1185">Reference proteome</keyword>
<reference evidence="2 3" key="1">
    <citation type="submission" date="2020-03" db="EMBL/GenBank/DDBJ databases">
        <title>Dissostichus mawsoni Genome sequencing and assembly.</title>
        <authorList>
            <person name="Park H."/>
        </authorList>
    </citation>
    <scope>NUCLEOTIDE SEQUENCE [LARGE SCALE GENOMIC DNA]</scope>
    <source>
        <strain evidence="2">DM0001</strain>
        <tissue evidence="2">Muscle</tissue>
    </source>
</reference>
<comment type="caution">
    <text evidence="2">The sequence shown here is derived from an EMBL/GenBank/DDBJ whole genome shotgun (WGS) entry which is preliminary data.</text>
</comment>
<sequence length="432" mass="49186">MEINQKAAEEEDRYKKEMEKIEAGEKKHNREWDEDWGAKDRPKSPKSPSPAPPETKNAKSKSSPDEASSLTEEDNEEEQKGEKKKKKKKVSNTDTLQELRKNKKEMEFELKLAKEKEEMHEREKQLKINRLVQESFKFWFYLKVTTMSLTQQRCYILTLPQVSETEREDLEESEKVQHWVERLCQTRLEQISCVENESPELSPPRSPAAAPRVKRFPGGLHLATTDLDDINLDDVDQSLRGPLKRLAPTQPSTSYPPPPLPLPPPLPKLNPQYTTTPIRPLEHPHSDALPPQPAPENLPLLRLLYPTKDEGLTHNLCLPNTLARLPPNILSRRGLRPPHSRLHGLTPRPPLLHLHPRLPLRRHHHNTQEIEWEPSAGTGSINITTNTINTPPVLRGKGVSGSQAAISQEGGCTRPTPVRCPTPPVQRLETLM</sequence>
<organism evidence="2 3">
    <name type="scientific">Dissostichus mawsoni</name>
    <name type="common">Antarctic cod</name>
    <dbReference type="NCBI Taxonomy" id="36200"/>
    <lineage>
        <taxon>Eukaryota</taxon>
        <taxon>Metazoa</taxon>
        <taxon>Chordata</taxon>
        <taxon>Craniata</taxon>
        <taxon>Vertebrata</taxon>
        <taxon>Euteleostomi</taxon>
        <taxon>Actinopterygii</taxon>
        <taxon>Neopterygii</taxon>
        <taxon>Teleostei</taxon>
        <taxon>Neoteleostei</taxon>
        <taxon>Acanthomorphata</taxon>
        <taxon>Eupercaria</taxon>
        <taxon>Perciformes</taxon>
        <taxon>Notothenioidei</taxon>
        <taxon>Nototheniidae</taxon>
        <taxon>Dissostichus</taxon>
    </lineage>
</organism>
<dbReference type="AlphaFoldDB" id="A0A7J5YYP4"/>
<dbReference type="OrthoDB" id="8960649at2759"/>
<evidence type="ECO:0000256" key="1">
    <source>
        <dbReference type="SAM" id="MobiDB-lite"/>
    </source>
</evidence>
<feature type="region of interest" description="Disordered" evidence="1">
    <location>
        <begin position="243"/>
        <end position="291"/>
    </location>
</feature>
<gene>
    <name evidence="2" type="ORF">F7725_022635</name>
</gene>
<name>A0A7J5YYP4_DISMA</name>
<dbReference type="EMBL" id="JAAKFY010000007">
    <property type="protein sequence ID" value="KAF3854580.1"/>
    <property type="molecule type" value="Genomic_DNA"/>
</dbReference>
<evidence type="ECO:0000313" key="3">
    <source>
        <dbReference type="Proteomes" id="UP000518266"/>
    </source>
</evidence>
<feature type="compositionally biased region" description="Basic and acidic residues" evidence="1">
    <location>
        <begin position="12"/>
        <end position="43"/>
    </location>
</feature>
<proteinExistence type="predicted"/>
<feature type="region of interest" description="Disordered" evidence="1">
    <location>
        <begin position="1"/>
        <end position="100"/>
    </location>
</feature>
<evidence type="ECO:0000313" key="2">
    <source>
        <dbReference type="EMBL" id="KAF3854580.1"/>
    </source>
</evidence>
<accession>A0A7J5YYP4</accession>
<dbReference type="Proteomes" id="UP000518266">
    <property type="component" value="Unassembled WGS sequence"/>
</dbReference>
<protein>
    <submittedName>
        <fullName evidence="2">Uncharacterized protein</fullName>
    </submittedName>
</protein>
<feature type="compositionally biased region" description="Pro residues" evidence="1">
    <location>
        <begin position="254"/>
        <end position="268"/>
    </location>
</feature>